<keyword evidence="10" id="KW-1185">Reference proteome</keyword>
<keyword evidence="4" id="KW-0677">Repeat</keyword>
<evidence type="ECO:0000256" key="7">
    <source>
        <dbReference type="SAM" id="Phobius"/>
    </source>
</evidence>
<evidence type="ECO:0000256" key="1">
    <source>
        <dbReference type="ARBA" id="ARBA00004141"/>
    </source>
</evidence>
<keyword evidence="5 7" id="KW-1133">Transmembrane helix</keyword>
<protein>
    <recommendedName>
        <fullName evidence="8">ABC transmembrane type-1 domain-containing protein</fullName>
    </recommendedName>
</protein>
<feature type="non-terminal residue" evidence="9">
    <location>
        <position position="116"/>
    </location>
</feature>
<dbReference type="GO" id="GO:0015421">
    <property type="term" value="F:ABC-type oligopeptide transporter activity"/>
    <property type="evidence" value="ECO:0007669"/>
    <property type="project" value="TreeGrafter"/>
</dbReference>
<evidence type="ECO:0000256" key="5">
    <source>
        <dbReference type="ARBA" id="ARBA00022989"/>
    </source>
</evidence>
<feature type="domain" description="ABC transmembrane type-1" evidence="8">
    <location>
        <begin position="14"/>
        <end position="116"/>
    </location>
</feature>
<gene>
    <name evidence="9" type="ORF">PMAYCL1PPCAC_20616</name>
</gene>
<organism evidence="9 10">
    <name type="scientific">Pristionchus mayeri</name>
    <dbReference type="NCBI Taxonomy" id="1317129"/>
    <lineage>
        <taxon>Eukaryota</taxon>
        <taxon>Metazoa</taxon>
        <taxon>Ecdysozoa</taxon>
        <taxon>Nematoda</taxon>
        <taxon>Chromadorea</taxon>
        <taxon>Rhabditida</taxon>
        <taxon>Rhabditina</taxon>
        <taxon>Diplogasteromorpha</taxon>
        <taxon>Diplogasteroidea</taxon>
        <taxon>Neodiplogasteridae</taxon>
        <taxon>Pristionchus</taxon>
    </lineage>
</organism>
<keyword evidence="3 7" id="KW-0812">Transmembrane</keyword>
<dbReference type="GO" id="GO:0005524">
    <property type="term" value="F:ATP binding"/>
    <property type="evidence" value="ECO:0007669"/>
    <property type="project" value="InterPro"/>
</dbReference>
<dbReference type="Gene3D" id="1.20.1560.10">
    <property type="entry name" value="ABC transporter type 1, transmembrane domain"/>
    <property type="match status" value="1"/>
</dbReference>
<dbReference type="InterPro" id="IPR036640">
    <property type="entry name" value="ABC1_TM_sf"/>
</dbReference>
<keyword evidence="6 7" id="KW-0472">Membrane</keyword>
<evidence type="ECO:0000259" key="8">
    <source>
        <dbReference type="PROSITE" id="PS50929"/>
    </source>
</evidence>
<reference evidence="10" key="1">
    <citation type="submission" date="2022-10" db="EMBL/GenBank/DDBJ databases">
        <title>Genome assembly of Pristionchus species.</title>
        <authorList>
            <person name="Yoshida K."/>
            <person name="Sommer R.J."/>
        </authorList>
    </citation>
    <scope>NUCLEOTIDE SEQUENCE [LARGE SCALE GENOMIC DNA]</scope>
    <source>
        <strain evidence="10">RS5460</strain>
    </source>
</reference>
<evidence type="ECO:0000256" key="4">
    <source>
        <dbReference type="ARBA" id="ARBA00022737"/>
    </source>
</evidence>
<accession>A0AAN5CT94</accession>
<feature type="transmembrane region" description="Helical" evidence="7">
    <location>
        <begin position="9"/>
        <end position="41"/>
    </location>
</feature>
<dbReference type="EMBL" id="BTRK01000004">
    <property type="protein sequence ID" value="GMR50421.1"/>
    <property type="molecule type" value="Genomic_DNA"/>
</dbReference>
<dbReference type="GO" id="GO:0005743">
    <property type="term" value="C:mitochondrial inner membrane"/>
    <property type="evidence" value="ECO:0007669"/>
    <property type="project" value="TreeGrafter"/>
</dbReference>
<name>A0AAN5CT94_9BILA</name>
<dbReference type="InterPro" id="IPR039421">
    <property type="entry name" value="Type_1_exporter"/>
</dbReference>
<feature type="transmembrane region" description="Helical" evidence="7">
    <location>
        <begin position="61"/>
        <end position="81"/>
    </location>
</feature>
<evidence type="ECO:0000313" key="9">
    <source>
        <dbReference type="EMBL" id="GMR50421.1"/>
    </source>
</evidence>
<comment type="subcellular location">
    <subcellularLocation>
        <location evidence="1">Membrane</location>
        <topology evidence="1">Multi-pass membrane protein</topology>
    </subcellularLocation>
</comment>
<proteinExistence type="predicted"/>
<dbReference type="GO" id="GO:0090374">
    <property type="term" value="P:oligopeptide export from mitochondrion"/>
    <property type="evidence" value="ECO:0007669"/>
    <property type="project" value="TreeGrafter"/>
</dbReference>
<evidence type="ECO:0000256" key="3">
    <source>
        <dbReference type="ARBA" id="ARBA00022692"/>
    </source>
</evidence>
<evidence type="ECO:0000313" key="10">
    <source>
        <dbReference type="Proteomes" id="UP001328107"/>
    </source>
</evidence>
<sequence length="116" mass="12563">FRFAECRELFLISVGMVCAIICGMALPMLSFILGKIASLYILYKEPIGNTDFLNASLDYSFFLLGSGVICYAAAFIENLALSTASERITTRIKIVFITAVLGQDSNFLDATTAGAL</sequence>
<dbReference type="PANTHER" id="PTHR43394:SF11">
    <property type="entry name" value="ATP-BINDING CASSETTE TRANSPORTER"/>
    <property type="match status" value="1"/>
</dbReference>
<dbReference type="AlphaFoldDB" id="A0AAN5CT94"/>
<dbReference type="Proteomes" id="UP001328107">
    <property type="component" value="Unassembled WGS sequence"/>
</dbReference>
<comment type="caution">
    <text evidence="9">The sequence shown here is derived from an EMBL/GenBank/DDBJ whole genome shotgun (WGS) entry which is preliminary data.</text>
</comment>
<dbReference type="Pfam" id="PF00664">
    <property type="entry name" value="ABC_membrane"/>
    <property type="match status" value="1"/>
</dbReference>
<dbReference type="PROSITE" id="PS50929">
    <property type="entry name" value="ABC_TM1F"/>
    <property type="match status" value="1"/>
</dbReference>
<evidence type="ECO:0000256" key="2">
    <source>
        <dbReference type="ARBA" id="ARBA00022448"/>
    </source>
</evidence>
<dbReference type="PANTHER" id="PTHR43394">
    <property type="entry name" value="ATP-DEPENDENT PERMEASE MDL1, MITOCHONDRIAL"/>
    <property type="match status" value="1"/>
</dbReference>
<dbReference type="SUPFAM" id="SSF90123">
    <property type="entry name" value="ABC transporter transmembrane region"/>
    <property type="match status" value="1"/>
</dbReference>
<dbReference type="InterPro" id="IPR011527">
    <property type="entry name" value="ABC1_TM_dom"/>
</dbReference>
<feature type="non-terminal residue" evidence="9">
    <location>
        <position position="1"/>
    </location>
</feature>
<keyword evidence="2" id="KW-0813">Transport</keyword>
<evidence type="ECO:0000256" key="6">
    <source>
        <dbReference type="ARBA" id="ARBA00023136"/>
    </source>
</evidence>